<dbReference type="PROSITE" id="PS00061">
    <property type="entry name" value="ADH_SHORT"/>
    <property type="match status" value="1"/>
</dbReference>
<dbReference type="CDD" id="cd05233">
    <property type="entry name" value="SDR_c"/>
    <property type="match status" value="1"/>
</dbReference>
<dbReference type="FunFam" id="3.40.50.720:FF:000173">
    <property type="entry name" value="3-oxoacyl-[acyl-carrier protein] reductase"/>
    <property type="match status" value="1"/>
</dbReference>
<dbReference type="EC" id="1.1.1.100" evidence="3"/>
<dbReference type="PATRIC" id="fig|266265.5.peg.8076"/>
<dbReference type="Gene3D" id="3.40.50.720">
    <property type="entry name" value="NAD(P)-binding Rossmann-like Domain"/>
    <property type="match status" value="1"/>
</dbReference>
<protein>
    <submittedName>
        <fullName evidence="3">Short-chain dehydrogenase/reductase</fullName>
        <ecNumber evidence="3">1.1.1.100</ecNumber>
    </submittedName>
</protein>
<comment type="similarity">
    <text evidence="1">Belongs to the short-chain dehydrogenases/reductases (SDR) family.</text>
</comment>
<organism evidence="3 4">
    <name type="scientific">Paraburkholderia xenovorans (strain LB400)</name>
    <dbReference type="NCBI Taxonomy" id="266265"/>
    <lineage>
        <taxon>Bacteria</taxon>
        <taxon>Pseudomonadati</taxon>
        <taxon>Pseudomonadota</taxon>
        <taxon>Betaproteobacteria</taxon>
        <taxon>Burkholderiales</taxon>
        <taxon>Burkholderiaceae</taxon>
        <taxon>Paraburkholderia</taxon>
    </lineage>
</organism>
<evidence type="ECO:0000256" key="2">
    <source>
        <dbReference type="ARBA" id="ARBA00023002"/>
    </source>
</evidence>
<dbReference type="EMBL" id="CP000272">
    <property type="protein sequence ID" value="ABE36219.1"/>
    <property type="molecule type" value="Genomic_DNA"/>
</dbReference>
<name>Q13I70_PARXL</name>
<dbReference type="Pfam" id="PF13561">
    <property type="entry name" value="adh_short_C2"/>
    <property type="match status" value="1"/>
</dbReference>
<dbReference type="PANTHER" id="PTHR42879">
    <property type="entry name" value="3-OXOACYL-(ACYL-CARRIER-PROTEIN) REDUCTASE"/>
    <property type="match status" value="1"/>
</dbReference>
<dbReference type="STRING" id="266265.Bxe_C0296"/>
<dbReference type="InterPro" id="IPR036291">
    <property type="entry name" value="NAD(P)-bd_dom_sf"/>
</dbReference>
<sequence length="250" mass="26272">MNILDLKTRSAVVTGAAGAIGKAIAKRLLDSGAAVCLWDINEEAVKQSCAELTESGPVEWAVVDICDPLAVSVGLARVIENVGRIDILVNNAGVSGAQVPLEEYDLSEWRRVIESNLTGAFVCSQAVIGAMRAGGYGRIVNVASVAGKEGSPRLSAYSAAKAGMIAMTKSLGKELAMSPVLVNCVTPGPTRSRMTAETPKEQLALMLSKAPMQRMMEPHEVAAMVAWLCTEECSYTTGAVHDLSGGRSSY</sequence>
<dbReference type="PRINTS" id="PR00080">
    <property type="entry name" value="SDRFAMILY"/>
</dbReference>
<evidence type="ECO:0000313" key="4">
    <source>
        <dbReference type="Proteomes" id="UP000001817"/>
    </source>
</evidence>
<dbReference type="RefSeq" id="WP_011493479.1">
    <property type="nucleotide sequence ID" value="NC_007953.1"/>
</dbReference>
<dbReference type="InterPro" id="IPR020904">
    <property type="entry name" value="Sc_DH/Rdtase_CS"/>
</dbReference>
<dbReference type="GO" id="GO:0004316">
    <property type="term" value="F:3-oxoacyl-[acyl-carrier-protein] reductase (NADPH) activity"/>
    <property type="evidence" value="ECO:0007669"/>
    <property type="project" value="UniProtKB-EC"/>
</dbReference>
<dbReference type="AlphaFoldDB" id="Q13I70"/>
<keyword evidence="4" id="KW-1185">Reference proteome</keyword>
<evidence type="ECO:0000313" key="3">
    <source>
        <dbReference type="EMBL" id="ABE36219.1"/>
    </source>
</evidence>
<proteinExistence type="inferred from homology"/>
<dbReference type="PRINTS" id="PR00081">
    <property type="entry name" value="GDHRDH"/>
</dbReference>
<dbReference type="PANTHER" id="PTHR42879:SF2">
    <property type="entry name" value="3-OXOACYL-[ACYL-CARRIER-PROTEIN] REDUCTASE FABG"/>
    <property type="match status" value="1"/>
</dbReference>
<accession>Q13I70</accession>
<dbReference type="SUPFAM" id="SSF51735">
    <property type="entry name" value="NAD(P)-binding Rossmann-fold domains"/>
    <property type="match status" value="1"/>
</dbReference>
<keyword evidence="2 3" id="KW-0560">Oxidoreductase</keyword>
<evidence type="ECO:0000256" key="1">
    <source>
        <dbReference type="ARBA" id="ARBA00006484"/>
    </source>
</evidence>
<dbReference type="InterPro" id="IPR002347">
    <property type="entry name" value="SDR_fam"/>
</dbReference>
<reference evidence="3 4" key="1">
    <citation type="journal article" date="2006" name="Proc. Natl. Acad. Sci. U.S.A.">
        <title>Burkholderia xenovorans LB400 harbors a multi-replicon, 9.73-Mbp genome shaped for versatility.</title>
        <authorList>
            <person name="Chain P.S."/>
            <person name="Denef V.J."/>
            <person name="Konstantinidis K.T."/>
            <person name="Vergez L.M."/>
            <person name="Agullo L."/>
            <person name="Reyes V.L."/>
            <person name="Hauser L."/>
            <person name="Cordova M."/>
            <person name="Gomez L."/>
            <person name="Gonzalez M."/>
            <person name="Land M."/>
            <person name="Lao V."/>
            <person name="Larimer F."/>
            <person name="LiPuma J.J."/>
            <person name="Mahenthiralingam E."/>
            <person name="Malfatti S.A."/>
            <person name="Marx C.J."/>
            <person name="Parnell J.J."/>
            <person name="Ramette A."/>
            <person name="Richardson P."/>
            <person name="Seeger M."/>
            <person name="Smith D."/>
            <person name="Spilker T."/>
            <person name="Sul W.J."/>
            <person name="Tsoi T.V."/>
            <person name="Ulrich L.E."/>
            <person name="Zhulin I.B."/>
            <person name="Tiedje J.M."/>
        </authorList>
    </citation>
    <scope>NUCLEOTIDE SEQUENCE [LARGE SCALE GENOMIC DNA]</scope>
    <source>
        <strain evidence="3 4">LB400</strain>
    </source>
</reference>
<dbReference type="GO" id="GO:0032787">
    <property type="term" value="P:monocarboxylic acid metabolic process"/>
    <property type="evidence" value="ECO:0007669"/>
    <property type="project" value="UniProtKB-ARBA"/>
</dbReference>
<dbReference type="OrthoDB" id="196630at2"/>
<dbReference type="eggNOG" id="COG1028">
    <property type="taxonomic scope" value="Bacteria"/>
</dbReference>
<dbReference type="KEGG" id="bxe:Bxe_C0296"/>
<dbReference type="Proteomes" id="UP000001817">
    <property type="component" value="Chromosome 3"/>
</dbReference>
<dbReference type="KEGG" id="bxb:DR64_8137"/>
<gene>
    <name evidence="3" type="ORF">Bxe_C0296</name>
</gene>
<dbReference type="InterPro" id="IPR050259">
    <property type="entry name" value="SDR"/>
</dbReference>